<accession>A0A521CNB1</accession>
<evidence type="ECO:0000256" key="10">
    <source>
        <dbReference type="ARBA" id="ARBA00023004"/>
    </source>
</evidence>
<dbReference type="GO" id="GO:0009325">
    <property type="term" value="C:nitrate reductase complex"/>
    <property type="evidence" value="ECO:0007669"/>
    <property type="project" value="InterPro"/>
</dbReference>
<dbReference type="Proteomes" id="UP000315636">
    <property type="component" value="Unassembled WGS sequence"/>
</dbReference>
<evidence type="ECO:0000256" key="11">
    <source>
        <dbReference type="ARBA" id="ARBA00023063"/>
    </source>
</evidence>
<dbReference type="RefSeq" id="WP_142505165.1">
    <property type="nucleotide sequence ID" value="NZ_FXTI01000004.1"/>
</dbReference>
<dbReference type="NCBIfam" id="TIGR00351">
    <property type="entry name" value="narI"/>
    <property type="match status" value="1"/>
</dbReference>
<feature type="transmembrane region" description="Helical" evidence="14">
    <location>
        <begin position="47"/>
        <end position="74"/>
    </location>
</feature>
<evidence type="ECO:0000256" key="9">
    <source>
        <dbReference type="ARBA" id="ARBA00023002"/>
    </source>
</evidence>
<feature type="transmembrane region" description="Helical" evidence="14">
    <location>
        <begin position="131"/>
        <end position="150"/>
    </location>
</feature>
<feature type="transmembrane region" description="Helical" evidence="14">
    <location>
        <begin position="86"/>
        <end position="111"/>
    </location>
</feature>
<evidence type="ECO:0000256" key="1">
    <source>
        <dbReference type="ARBA" id="ARBA00004651"/>
    </source>
</evidence>
<dbReference type="GO" id="GO:0046872">
    <property type="term" value="F:metal ion binding"/>
    <property type="evidence" value="ECO:0007669"/>
    <property type="project" value="UniProtKB-KW"/>
</dbReference>
<dbReference type="GO" id="GO:0005886">
    <property type="term" value="C:plasma membrane"/>
    <property type="evidence" value="ECO:0007669"/>
    <property type="project" value="UniProtKB-SubCell"/>
</dbReference>
<evidence type="ECO:0000256" key="13">
    <source>
        <dbReference type="PIRSR" id="PIRSR603816-1"/>
    </source>
</evidence>
<keyword evidence="4 13" id="KW-0349">Heme</keyword>
<reference evidence="16 17" key="1">
    <citation type="submission" date="2017-05" db="EMBL/GenBank/DDBJ databases">
        <authorList>
            <person name="Varghese N."/>
            <person name="Submissions S."/>
        </authorList>
    </citation>
    <scope>NUCLEOTIDE SEQUENCE [LARGE SCALE GENOMIC DNA]</scope>
    <source>
        <strain evidence="16 17">DSM 45474</strain>
    </source>
</reference>
<evidence type="ECO:0000256" key="8">
    <source>
        <dbReference type="ARBA" id="ARBA00022989"/>
    </source>
</evidence>
<evidence type="ECO:0000256" key="12">
    <source>
        <dbReference type="ARBA" id="ARBA00023136"/>
    </source>
</evidence>
<keyword evidence="6" id="KW-0479">Metal-binding</keyword>
<keyword evidence="5 14" id="KW-0812">Transmembrane</keyword>
<keyword evidence="12 14" id="KW-0472">Membrane</keyword>
<sequence length="240" mass="27411">MSGMPLFLWGVYPYLVLTVFVIVLIVRMRNDPFGWTSKSSEFLEKRWLRWGSLLFHWGILFVVAGHVAGLLIPIQWHRGMGISDEIYHAIAVWAGSLAGLAAGVGALILLFRRLLDRRIRVTSTPGDLLSIVMITLVIMTGMTATLFNGLDHSGFDYRETISPWLRGVLLLQPDPSLMETVPITFKIHIVLAFALFALWPFTRLVHAFSFPLWYLRRSYVVYRRRGHRPSSQSMEKSVTH</sequence>
<dbReference type="InterPro" id="IPR003816">
    <property type="entry name" value="Nitrate_red_gam"/>
</dbReference>
<evidence type="ECO:0000256" key="2">
    <source>
        <dbReference type="ARBA" id="ARBA00022448"/>
    </source>
</evidence>
<organism evidence="16 17">
    <name type="scientific">Melghirimyces algeriensis</name>
    <dbReference type="NCBI Taxonomy" id="910412"/>
    <lineage>
        <taxon>Bacteria</taxon>
        <taxon>Bacillati</taxon>
        <taxon>Bacillota</taxon>
        <taxon>Bacilli</taxon>
        <taxon>Bacillales</taxon>
        <taxon>Thermoactinomycetaceae</taxon>
        <taxon>Melghirimyces</taxon>
    </lineage>
</organism>
<dbReference type="SUPFAM" id="SSF103501">
    <property type="entry name" value="Respiratory nitrate reductase 1 gamma chain"/>
    <property type="match status" value="1"/>
</dbReference>
<feature type="binding site" description="axial binding residue" evidence="13">
    <location>
        <position position="206"/>
    </location>
    <ligand>
        <name>heme b</name>
        <dbReference type="ChEBI" id="CHEBI:60344"/>
        <label>1</label>
    </ligand>
    <ligandPart>
        <name>Fe</name>
        <dbReference type="ChEBI" id="CHEBI:18248"/>
    </ligandPart>
</feature>
<feature type="transmembrane region" description="Helical" evidence="14">
    <location>
        <begin position="187"/>
        <end position="215"/>
    </location>
</feature>
<evidence type="ECO:0000256" key="4">
    <source>
        <dbReference type="ARBA" id="ARBA00022617"/>
    </source>
</evidence>
<keyword evidence="8 14" id="KW-1133">Transmembrane helix</keyword>
<dbReference type="EMBL" id="FXTI01000004">
    <property type="protein sequence ID" value="SMO60926.1"/>
    <property type="molecule type" value="Genomic_DNA"/>
</dbReference>
<keyword evidence="3" id="KW-1003">Cell membrane</keyword>
<keyword evidence="7" id="KW-0249">Electron transport</keyword>
<keyword evidence="10 13" id="KW-0408">Iron</keyword>
<evidence type="ECO:0000256" key="14">
    <source>
        <dbReference type="SAM" id="Phobius"/>
    </source>
</evidence>
<dbReference type="GO" id="GO:0019645">
    <property type="term" value="P:anaerobic electron transport chain"/>
    <property type="evidence" value="ECO:0007669"/>
    <property type="project" value="TreeGrafter"/>
</dbReference>
<keyword evidence="2" id="KW-0813">Transport</keyword>
<dbReference type="InterPro" id="IPR051936">
    <property type="entry name" value="Heme-iron_electron_transfer"/>
</dbReference>
<evidence type="ECO:0000313" key="17">
    <source>
        <dbReference type="Proteomes" id="UP000315636"/>
    </source>
</evidence>
<dbReference type="AlphaFoldDB" id="A0A521CNB1"/>
<dbReference type="PANTHER" id="PTHR30598:SF3">
    <property type="entry name" value="RESPIRATORY NITRATE REDUCTASE 1 GAMMA CHAIN"/>
    <property type="match status" value="1"/>
</dbReference>
<dbReference type="GO" id="GO:0009055">
    <property type="term" value="F:electron transfer activity"/>
    <property type="evidence" value="ECO:0007669"/>
    <property type="project" value="TreeGrafter"/>
</dbReference>
<evidence type="ECO:0000256" key="5">
    <source>
        <dbReference type="ARBA" id="ARBA00022692"/>
    </source>
</evidence>
<dbReference type="FunFam" id="1.20.950.20:FF:000001">
    <property type="entry name" value="Respiratory nitrate reductase subunit gamma"/>
    <property type="match status" value="1"/>
</dbReference>
<feature type="binding site" description="axial binding residue" evidence="13">
    <location>
        <position position="56"/>
    </location>
    <ligand>
        <name>heme b</name>
        <dbReference type="ChEBI" id="CHEBI:60344"/>
        <label>1</label>
    </ligand>
    <ligandPart>
        <name>Fe</name>
        <dbReference type="ChEBI" id="CHEBI:18248"/>
    </ligandPart>
</feature>
<dbReference type="GO" id="GO:0008940">
    <property type="term" value="F:nitrate reductase activity"/>
    <property type="evidence" value="ECO:0007669"/>
    <property type="project" value="InterPro"/>
</dbReference>
<dbReference type="GO" id="GO:0042128">
    <property type="term" value="P:nitrate assimilation"/>
    <property type="evidence" value="ECO:0007669"/>
    <property type="project" value="UniProtKB-KW"/>
</dbReference>
<evidence type="ECO:0000256" key="3">
    <source>
        <dbReference type="ARBA" id="ARBA00022475"/>
    </source>
</evidence>
<evidence type="ECO:0000259" key="15">
    <source>
        <dbReference type="Pfam" id="PF02665"/>
    </source>
</evidence>
<dbReference type="InterPro" id="IPR023234">
    <property type="entry name" value="NarG-like_domain"/>
</dbReference>
<protein>
    <submittedName>
        <fullName evidence="16">Respiratory nitrate reductase gamma subunit</fullName>
    </submittedName>
</protein>
<dbReference type="OrthoDB" id="9788113at2"/>
<gene>
    <name evidence="16" type="ORF">SAMN06264849_10484</name>
</gene>
<evidence type="ECO:0000313" key="16">
    <source>
        <dbReference type="EMBL" id="SMO60926.1"/>
    </source>
</evidence>
<dbReference type="Gene3D" id="1.20.950.20">
    <property type="entry name" value="Transmembrane di-heme cytochromes, Chain C"/>
    <property type="match status" value="1"/>
</dbReference>
<feature type="domain" description="NarG-like" evidence="15">
    <location>
        <begin position="7"/>
        <end position="225"/>
    </location>
</feature>
<feature type="binding site" description="axial binding residue" evidence="13">
    <location>
        <position position="188"/>
    </location>
    <ligand>
        <name>heme b</name>
        <dbReference type="ChEBI" id="CHEBI:60344"/>
        <label>1</label>
    </ligand>
    <ligandPart>
        <name>Fe</name>
        <dbReference type="ChEBI" id="CHEBI:18248"/>
    </ligandPart>
</feature>
<keyword evidence="9" id="KW-0560">Oxidoreductase</keyword>
<name>A0A521CNB1_9BACL</name>
<comment type="subcellular location">
    <subcellularLocation>
        <location evidence="1">Cell membrane</location>
        <topology evidence="1">Multi-pass membrane protein</topology>
    </subcellularLocation>
</comment>
<evidence type="ECO:0000256" key="6">
    <source>
        <dbReference type="ARBA" id="ARBA00022723"/>
    </source>
</evidence>
<keyword evidence="11" id="KW-0534">Nitrate assimilation</keyword>
<dbReference type="PANTHER" id="PTHR30598">
    <property type="entry name" value="NITRATE REDUCTASE PRIVATE CHAPERONE, REDOX ENZYME MATURATION PROTEIN REMP FAMILY"/>
    <property type="match status" value="1"/>
</dbReference>
<dbReference type="InterPro" id="IPR036197">
    <property type="entry name" value="NarG-like_sf"/>
</dbReference>
<dbReference type="GO" id="GO:0020037">
    <property type="term" value="F:heme binding"/>
    <property type="evidence" value="ECO:0007669"/>
    <property type="project" value="TreeGrafter"/>
</dbReference>
<keyword evidence="17" id="KW-1185">Reference proteome</keyword>
<proteinExistence type="predicted"/>
<dbReference type="Pfam" id="PF02665">
    <property type="entry name" value="Nitrate_red_gam"/>
    <property type="match status" value="1"/>
</dbReference>
<feature type="binding site" description="axial binding residue" evidence="13">
    <location>
        <position position="66"/>
    </location>
    <ligand>
        <name>heme b</name>
        <dbReference type="ChEBI" id="CHEBI:60344"/>
        <label>2</label>
    </ligand>
    <ligandPart>
        <name>Fe</name>
        <dbReference type="ChEBI" id="CHEBI:18248"/>
    </ligandPart>
</feature>
<evidence type="ECO:0000256" key="7">
    <source>
        <dbReference type="ARBA" id="ARBA00022982"/>
    </source>
</evidence>
<feature type="transmembrane region" description="Helical" evidence="14">
    <location>
        <begin position="6"/>
        <end position="26"/>
    </location>
</feature>